<feature type="transmembrane region" description="Helical" evidence="3">
    <location>
        <begin position="405"/>
        <end position="427"/>
    </location>
</feature>
<dbReference type="Proteomes" id="UP000244441">
    <property type="component" value="Chromosome"/>
</dbReference>
<feature type="signal peptide" evidence="4">
    <location>
        <begin position="1"/>
        <end position="22"/>
    </location>
</feature>
<gene>
    <name evidence="5" type="ORF">C2869_15995</name>
</gene>
<keyword evidence="1" id="KW-0175">Coiled coil</keyword>
<dbReference type="RefSeq" id="WP_108603900.1">
    <property type="nucleotide sequence ID" value="NZ_CP026604.1"/>
</dbReference>
<dbReference type="InterPro" id="IPR020010">
    <property type="entry name" value="CHP03503"/>
</dbReference>
<organism evidence="5 6">
    <name type="scientific">Saccharobesus litoralis</name>
    <dbReference type="NCBI Taxonomy" id="2172099"/>
    <lineage>
        <taxon>Bacteria</taxon>
        <taxon>Pseudomonadati</taxon>
        <taxon>Pseudomonadota</taxon>
        <taxon>Gammaproteobacteria</taxon>
        <taxon>Alteromonadales</taxon>
        <taxon>Alteromonadaceae</taxon>
        <taxon>Saccharobesus</taxon>
    </lineage>
</organism>
<evidence type="ECO:0000256" key="3">
    <source>
        <dbReference type="SAM" id="Phobius"/>
    </source>
</evidence>
<keyword evidence="3" id="KW-0472">Membrane</keyword>
<keyword evidence="3" id="KW-0812">Transmembrane</keyword>
<name>A0A2S0VUH2_9ALTE</name>
<keyword evidence="3" id="KW-1133">Transmembrane helix</keyword>
<keyword evidence="4" id="KW-0732">Signal</keyword>
<feature type="compositionally biased region" description="Acidic residues" evidence="2">
    <location>
        <begin position="452"/>
        <end position="465"/>
    </location>
</feature>
<dbReference type="OrthoDB" id="798937at2"/>
<evidence type="ECO:0000313" key="6">
    <source>
        <dbReference type="Proteomes" id="UP000244441"/>
    </source>
</evidence>
<evidence type="ECO:0000313" key="5">
    <source>
        <dbReference type="EMBL" id="AWB67833.1"/>
    </source>
</evidence>
<feature type="chain" id="PRO_5015571065" evidence="4">
    <location>
        <begin position="23"/>
        <end position="473"/>
    </location>
</feature>
<evidence type="ECO:0000256" key="4">
    <source>
        <dbReference type="SAM" id="SignalP"/>
    </source>
</evidence>
<feature type="coiled-coil region" evidence="1">
    <location>
        <begin position="373"/>
        <end position="407"/>
    </location>
</feature>
<sequence length="473" mass="53242">MLRLLAIIIIIWRCCCPTSVLAVEVNDSEHWPKNDPSVLDVISMLGSKGAFNGVKLLDNRFRIDYAVDEVTLIFFRKFGSSPVILIRPDGSKLYAPTIKDEEGDWFDDKTYDMIRLIKPMVGPWQVVGKLEDHNKIMVMSDIQLSAEPLPPILFQGETITINASLTNAGRPIEYKSFSDVVSLDVTFTSTNNSEYENFGADSAKVASFADDGKEFDQYPKDGKFTGVYRLNLPPGEWLPSMYLDLALFNRELTMDPLILEPIPFDISIETTVVNGDFHHLKIGPKSDKINFESFVFNGKAYFPNGEIEQFSLDQESADIRVQPLMNYEDGAYKIELDAFGQDINGRDVMIRVPPVVFTADPPPPPEPTAEELAAMEAEQLAREKAEREAEEARLKALQEEKERKAMIITVSVNVGLILIGIFVFWFIKSGKKIKLGLPKLNFKKAKKELVLDDADEKSSDTDDIIDLSLPEER</sequence>
<evidence type="ECO:0000256" key="1">
    <source>
        <dbReference type="SAM" id="Coils"/>
    </source>
</evidence>
<evidence type="ECO:0000256" key="2">
    <source>
        <dbReference type="SAM" id="MobiDB-lite"/>
    </source>
</evidence>
<reference evidence="5 6" key="1">
    <citation type="submission" date="2018-01" db="EMBL/GenBank/DDBJ databases">
        <title>Genome sequence of a Cantenovulum-like bacteria.</title>
        <authorList>
            <person name="Tan W.R."/>
            <person name="Lau N.-S."/>
            <person name="Go F."/>
            <person name="Amirul A.-A.A."/>
        </authorList>
    </citation>
    <scope>NUCLEOTIDE SEQUENCE [LARGE SCALE GENOMIC DNA]</scope>
    <source>
        <strain evidence="5 6">CCB-QB4</strain>
    </source>
</reference>
<keyword evidence="6" id="KW-1185">Reference proteome</keyword>
<dbReference type="AlphaFoldDB" id="A0A2S0VUH2"/>
<feature type="region of interest" description="Disordered" evidence="2">
    <location>
        <begin position="452"/>
        <end position="473"/>
    </location>
</feature>
<dbReference type="KEGG" id="cate:C2869_15995"/>
<protein>
    <submittedName>
        <fullName evidence="5">TIGR03503 family protein</fullName>
    </submittedName>
</protein>
<dbReference type="EMBL" id="CP026604">
    <property type="protein sequence ID" value="AWB67833.1"/>
    <property type="molecule type" value="Genomic_DNA"/>
</dbReference>
<proteinExistence type="predicted"/>
<dbReference type="NCBIfam" id="TIGR03503">
    <property type="entry name" value="TIGR03503 family protein"/>
    <property type="match status" value="1"/>
</dbReference>
<accession>A0A2S0VUH2</accession>